<dbReference type="PROSITE" id="PS01358">
    <property type="entry name" value="ZF_RANBP2_1"/>
    <property type="match status" value="1"/>
</dbReference>
<gene>
    <name evidence="10" type="ORF">Nepgr_025654</name>
</gene>
<feature type="compositionally biased region" description="Pro residues" evidence="8">
    <location>
        <begin position="299"/>
        <end position="308"/>
    </location>
</feature>
<dbReference type="SMART" id="SM00547">
    <property type="entry name" value="ZnF_RBZ"/>
    <property type="match status" value="1"/>
</dbReference>
<dbReference type="SUPFAM" id="SSF90209">
    <property type="entry name" value="Ran binding protein zinc finger-like"/>
    <property type="match status" value="1"/>
</dbReference>
<evidence type="ECO:0000256" key="4">
    <source>
        <dbReference type="ARBA" id="ARBA00022833"/>
    </source>
</evidence>
<keyword evidence="11" id="KW-1185">Reference proteome</keyword>
<dbReference type="InterPro" id="IPR001876">
    <property type="entry name" value="Znf_RanBP2"/>
</dbReference>
<name>A0AAD3T862_NEPGR</name>
<dbReference type="GO" id="GO:0006355">
    <property type="term" value="P:regulation of DNA-templated transcription"/>
    <property type="evidence" value="ECO:0007669"/>
    <property type="project" value="InterPro"/>
</dbReference>
<sequence length="372" mass="42842">MSSREKQLVPHQPLLSSVVVRPSKSGGGGGSSDYEPGEVRLEIPPYSRSKQYPDKHGHRTREVSGSPVHRRDVDRHYTPDFDHLVDLHHRGFARERNAARSPGRYQDYSPPHYHRGDGWPFGRAVEGRGLDAGSFRGKDMHRNNPNVRPREGDWYCPDPLCGNLNFARREFCNNCSRFHYPPTGSPRRGYGGPPQFGPPRRFPGPLMDRSPGRFPCGYRSPPRGLLRHGRRDFGPSGLPLSRHGGRLLNHAHRGRLDYPEEDFRERGKLGRLSPLHWASRERAKNLFLDDRKGYERRPPSPPSPPQLLPPRGRWVERDHRKRSRSPTRGVLPPSDFKLDLSPPPKDFRRDLYEERDREDRRNGGRDRIGSVY</sequence>
<evidence type="ECO:0000256" key="1">
    <source>
        <dbReference type="ARBA" id="ARBA00004123"/>
    </source>
</evidence>
<feature type="compositionally biased region" description="Basic and acidic residues" evidence="8">
    <location>
        <begin position="288"/>
        <end position="298"/>
    </location>
</feature>
<dbReference type="AlphaFoldDB" id="A0AAD3T862"/>
<dbReference type="Proteomes" id="UP001279734">
    <property type="component" value="Unassembled WGS sequence"/>
</dbReference>
<dbReference type="GO" id="GO:0003723">
    <property type="term" value="F:RNA binding"/>
    <property type="evidence" value="ECO:0007669"/>
    <property type="project" value="UniProtKB-KW"/>
</dbReference>
<keyword evidence="6" id="KW-0539">Nucleus</keyword>
<feature type="compositionally biased region" description="Basic and acidic residues" evidence="8">
    <location>
        <begin position="136"/>
        <end position="149"/>
    </location>
</feature>
<dbReference type="Gene3D" id="4.10.1060.10">
    <property type="entry name" value="Zinc finger, RanBP2-type"/>
    <property type="match status" value="1"/>
</dbReference>
<proteinExistence type="predicted"/>
<evidence type="ECO:0000256" key="7">
    <source>
        <dbReference type="PROSITE-ProRule" id="PRU00322"/>
    </source>
</evidence>
<protein>
    <recommendedName>
        <fullName evidence="9">RanBP2-type domain-containing protein</fullName>
    </recommendedName>
</protein>
<keyword evidence="3 7" id="KW-0863">Zinc-finger</keyword>
<keyword evidence="4" id="KW-0862">Zinc</keyword>
<dbReference type="InterPro" id="IPR036443">
    <property type="entry name" value="Znf_RanBP2_sf"/>
</dbReference>
<reference evidence="10" key="1">
    <citation type="submission" date="2023-05" db="EMBL/GenBank/DDBJ databases">
        <title>Nepenthes gracilis genome sequencing.</title>
        <authorList>
            <person name="Fukushima K."/>
        </authorList>
    </citation>
    <scope>NUCLEOTIDE SEQUENCE</scope>
    <source>
        <strain evidence="10">SING2019-196</strain>
    </source>
</reference>
<evidence type="ECO:0000256" key="6">
    <source>
        <dbReference type="ARBA" id="ARBA00023242"/>
    </source>
</evidence>
<evidence type="ECO:0000313" key="11">
    <source>
        <dbReference type="Proteomes" id="UP001279734"/>
    </source>
</evidence>
<organism evidence="10 11">
    <name type="scientific">Nepenthes gracilis</name>
    <name type="common">Slender pitcher plant</name>
    <dbReference type="NCBI Taxonomy" id="150966"/>
    <lineage>
        <taxon>Eukaryota</taxon>
        <taxon>Viridiplantae</taxon>
        <taxon>Streptophyta</taxon>
        <taxon>Embryophyta</taxon>
        <taxon>Tracheophyta</taxon>
        <taxon>Spermatophyta</taxon>
        <taxon>Magnoliopsida</taxon>
        <taxon>eudicotyledons</taxon>
        <taxon>Gunneridae</taxon>
        <taxon>Pentapetalae</taxon>
        <taxon>Caryophyllales</taxon>
        <taxon>Nepenthaceae</taxon>
        <taxon>Nepenthes</taxon>
    </lineage>
</organism>
<keyword evidence="5" id="KW-0694">RNA-binding</keyword>
<keyword evidence="2" id="KW-0479">Metal-binding</keyword>
<evidence type="ECO:0000313" key="10">
    <source>
        <dbReference type="EMBL" id="GMH23811.1"/>
    </source>
</evidence>
<dbReference type="GO" id="GO:0008270">
    <property type="term" value="F:zinc ion binding"/>
    <property type="evidence" value="ECO:0007669"/>
    <property type="project" value="UniProtKB-KW"/>
</dbReference>
<feature type="region of interest" description="Disordered" evidence="8">
    <location>
        <begin position="288"/>
        <end position="372"/>
    </location>
</feature>
<evidence type="ECO:0000256" key="3">
    <source>
        <dbReference type="ARBA" id="ARBA00022771"/>
    </source>
</evidence>
<evidence type="ECO:0000256" key="2">
    <source>
        <dbReference type="ARBA" id="ARBA00022723"/>
    </source>
</evidence>
<evidence type="ECO:0000259" key="9">
    <source>
        <dbReference type="PROSITE" id="PS50199"/>
    </source>
</evidence>
<accession>A0AAD3T862</accession>
<comment type="subcellular location">
    <subcellularLocation>
        <location evidence="1">Nucleus</location>
    </subcellularLocation>
</comment>
<dbReference type="FunFam" id="4.10.1060.10:FF:000017">
    <property type="entry name" value="FUS RNA-binding protein"/>
    <property type="match status" value="1"/>
</dbReference>
<feature type="region of interest" description="Disordered" evidence="8">
    <location>
        <begin position="1"/>
        <end position="74"/>
    </location>
</feature>
<dbReference type="EMBL" id="BSYO01000026">
    <property type="protein sequence ID" value="GMH23811.1"/>
    <property type="molecule type" value="Genomic_DNA"/>
</dbReference>
<feature type="region of interest" description="Disordered" evidence="8">
    <location>
        <begin position="130"/>
        <end position="149"/>
    </location>
</feature>
<comment type="caution">
    <text evidence="10">The sequence shown here is derived from an EMBL/GenBank/DDBJ whole genome shotgun (WGS) entry which is preliminary data.</text>
</comment>
<dbReference type="PANTHER" id="PTHR23238">
    <property type="entry name" value="RNA BINDING PROTEIN"/>
    <property type="match status" value="1"/>
</dbReference>
<evidence type="ECO:0000256" key="5">
    <source>
        <dbReference type="ARBA" id="ARBA00022884"/>
    </source>
</evidence>
<feature type="domain" description="RanBP2-type" evidence="9">
    <location>
        <begin position="150"/>
        <end position="175"/>
    </location>
</feature>
<feature type="region of interest" description="Disordered" evidence="8">
    <location>
        <begin position="225"/>
        <end position="246"/>
    </location>
</feature>
<evidence type="ECO:0000256" key="8">
    <source>
        <dbReference type="SAM" id="MobiDB-lite"/>
    </source>
</evidence>
<dbReference type="InterPro" id="IPR034870">
    <property type="entry name" value="TET_fam"/>
</dbReference>
<dbReference type="PROSITE" id="PS50199">
    <property type="entry name" value="ZF_RANBP2_2"/>
    <property type="match status" value="1"/>
</dbReference>
<dbReference type="GO" id="GO:0005634">
    <property type="term" value="C:nucleus"/>
    <property type="evidence" value="ECO:0007669"/>
    <property type="project" value="UniProtKB-SubCell"/>
</dbReference>
<feature type="compositionally biased region" description="Basic and acidic residues" evidence="8">
    <location>
        <begin position="345"/>
        <end position="372"/>
    </location>
</feature>